<sequence>MHLMCVFHRFNILFSCHFRRKDANFQPIEDENSLIHVCFAKKKKKHETHMRKLGFPLSRIETRPLFARINLIIQRCAATTLSGGEVTGAAKYYDARTWPKHWTATDVERLLCGNLLHPTAKPNYESLALLLRNGDHKSLALLLRAHIKPPPPTEVHLEQYLGESLNNTSDSAAMPLQERTEQLNFLDAALSPQPGSVVPRVVFCSSPRGSGKTQFIKWFVSQKRAEAMKYGRVIVRCCDKTSHQTRSLSSWMNLLLESRLSEKPASRQPRPPTNVLCQLICAHVEAVTGSPQNSSNYGDPKTAYATWMSETARCFGIPSSAGTTVDPLIILDTCELLAEHDHNGLVKSSGKPYTLLEAFCLAVPAPYGIFVVGCNAQIDTTDPKYLSMANVADIGPLVPLSARGYDDAIAESWKYEADPALRAPLHHLAGWDSFKRRNHS</sequence>
<reference evidence="2" key="1">
    <citation type="submission" date="2015-09" db="EMBL/GenBank/DDBJ databases">
        <authorList>
            <consortium name="Pathogen Informatics"/>
        </authorList>
    </citation>
    <scope>NUCLEOTIDE SEQUENCE [LARGE SCALE GENOMIC DNA]</scope>
    <source>
        <strain evidence="2">Lake Konstanz</strain>
    </source>
</reference>
<keyword evidence="2" id="KW-1185">Reference proteome</keyword>
<proteinExistence type="predicted"/>
<evidence type="ECO:0000313" key="2">
    <source>
        <dbReference type="Proteomes" id="UP000051952"/>
    </source>
</evidence>
<gene>
    <name evidence="1" type="ORF">BSAL_50310</name>
</gene>
<dbReference type="AlphaFoldDB" id="A0A0S4IK61"/>
<dbReference type="EMBL" id="CYKH01000039">
    <property type="protein sequence ID" value="CUE63795.1"/>
    <property type="molecule type" value="Genomic_DNA"/>
</dbReference>
<accession>A0A0S4IK61</accession>
<dbReference type="Proteomes" id="UP000051952">
    <property type="component" value="Unassembled WGS sequence"/>
</dbReference>
<evidence type="ECO:0000313" key="1">
    <source>
        <dbReference type="EMBL" id="CUE63795.1"/>
    </source>
</evidence>
<name>A0A0S4IK61_BODSA</name>
<protein>
    <submittedName>
        <fullName evidence="1">Bodo-specific multi-copy gene family, putative</fullName>
    </submittedName>
</protein>
<dbReference type="VEuPathDB" id="TriTrypDB:BSAL_50310"/>
<organism evidence="1 2">
    <name type="scientific">Bodo saltans</name>
    <name type="common">Flagellated protozoan</name>
    <dbReference type="NCBI Taxonomy" id="75058"/>
    <lineage>
        <taxon>Eukaryota</taxon>
        <taxon>Discoba</taxon>
        <taxon>Euglenozoa</taxon>
        <taxon>Kinetoplastea</taxon>
        <taxon>Metakinetoplastina</taxon>
        <taxon>Eubodonida</taxon>
        <taxon>Bodonidae</taxon>
        <taxon>Bodo</taxon>
    </lineage>
</organism>